<feature type="binding site" evidence="12">
    <location>
        <position position="250"/>
    </location>
    <ligand>
        <name>Mn(2+)</name>
        <dbReference type="ChEBI" id="CHEBI:29035"/>
    </ligand>
</feature>
<dbReference type="Proteomes" id="UP000191056">
    <property type="component" value="Unassembled WGS sequence"/>
</dbReference>
<dbReference type="NCBIfam" id="TIGR00127">
    <property type="entry name" value="nadp_idh_euk"/>
    <property type="match status" value="1"/>
</dbReference>
<evidence type="ECO:0000256" key="5">
    <source>
        <dbReference type="ARBA" id="ARBA00022842"/>
    </source>
</evidence>
<proteinExistence type="inferred from homology"/>
<feature type="domain" description="Isopropylmalate dehydrogenase-like" evidence="14">
    <location>
        <begin position="9"/>
        <end position="394"/>
    </location>
</feature>
<evidence type="ECO:0000256" key="4">
    <source>
        <dbReference type="ARBA" id="ARBA00022723"/>
    </source>
</evidence>
<evidence type="ECO:0000256" key="12">
    <source>
        <dbReference type="PIRSR" id="PIRSR000108-3"/>
    </source>
</evidence>
<protein>
    <recommendedName>
        <fullName evidence="9">Isocitrate dehydrogenase [NADP]</fullName>
        <ecNumber evidence="9">1.1.1.42</ecNumber>
    </recommendedName>
</protein>
<comment type="caution">
    <text evidence="15">The sequence shown here is derived from an EMBL/GenBank/DDBJ whole genome shotgun (WGS) entry which is preliminary data.</text>
</comment>
<evidence type="ECO:0000313" key="17">
    <source>
        <dbReference type="Proteomes" id="UP000191056"/>
    </source>
</evidence>
<dbReference type="GO" id="GO:0000287">
    <property type="term" value="F:magnesium ion binding"/>
    <property type="evidence" value="ECO:0007669"/>
    <property type="project" value="InterPro"/>
</dbReference>
<feature type="binding site" evidence="13">
    <location>
        <position position="258"/>
    </location>
    <ligand>
        <name>NADP(+)</name>
        <dbReference type="ChEBI" id="CHEBI:58349"/>
    </ligand>
</feature>
<evidence type="ECO:0000313" key="16">
    <source>
        <dbReference type="EMBL" id="RII36105.1"/>
    </source>
</evidence>
<evidence type="ECO:0000256" key="13">
    <source>
        <dbReference type="PIRSR" id="PIRSR000108-4"/>
    </source>
</evidence>
<keyword evidence="4 9" id="KW-0479">Metal-binding</keyword>
<keyword evidence="7 9" id="KW-0560">Oxidoreductase</keyword>
<dbReference type="InterPro" id="IPR024084">
    <property type="entry name" value="IsoPropMal-DH-like_dom"/>
</dbReference>
<feature type="binding site" evidence="11">
    <location>
        <position position="77"/>
    </location>
    <ligand>
        <name>D-threo-isocitrate</name>
        <dbReference type="ChEBI" id="CHEBI:15562"/>
    </ligand>
</feature>
<dbReference type="NCBIfam" id="NF006156">
    <property type="entry name" value="PRK08299.1"/>
    <property type="match status" value="1"/>
</dbReference>
<keyword evidence="17" id="KW-1185">Reference proteome</keyword>
<gene>
    <name evidence="15" type="primary">icd</name>
    <name evidence="15" type="ORF">CLCHR_31590</name>
    <name evidence="16" type="ORF">D2A34_01645</name>
</gene>
<evidence type="ECO:0000256" key="9">
    <source>
        <dbReference type="PIRNR" id="PIRNR000108"/>
    </source>
</evidence>
<feature type="binding site" evidence="11">
    <location>
        <position position="109"/>
    </location>
    <ligand>
        <name>D-threo-isocitrate</name>
        <dbReference type="ChEBI" id="CHEBI:15562"/>
    </ligand>
</feature>
<feature type="binding site" evidence="12">
    <location>
        <position position="273"/>
    </location>
    <ligand>
        <name>Mn(2+)</name>
        <dbReference type="ChEBI" id="CHEBI:29035"/>
    </ligand>
</feature>
<evidence type="ECO:0000313" key="15">
    <source>
        <dbReference type="EMBL" id="OPJ60083.1"/>
    </source>
</evidence>
<evidence type="ECO:0000256" key="2">
    <source>
        <dbReference type="ARBA" id="ARBA00007769"/>
    </source>
</evidence>
<accession>A0A1V4IJI5</accession>
<dbReference type="PIRSF" id="PIRSF000108">
    <property type="entry name" value="IDH_NADP"/>
    <property type="match status" value="1"/>
</dbReference>
<feature type="site" description="Critical for catalysis" evidence="10">
    <location>
        <position position="139"/>
    </location>
</feature>
<comment type="cofactor">
    <cofactor evidence="9 12">
        <name>Mg(2+)</name>
        <dbReference type="ChEBI" id="CHEBI:18420"/>
    </cofactor>
    <cofactor evidence="9 12">
        <name>Mn(2+)</name>
        <dbReference type="ChEBI" id="CHEBI:29035"/>
    </cofactor>
    <text evidence="9 12">Binds 1 Mg(2+) or Mn(2+) ion per subunit.</text>
</comment>
<dbReference type="Proteomes" id="UP000265930">
    <property type="component" value="Unassembled WGS sequence"/>
</dbReference>
<evidence type="ECO:0000256" key="8">
    <source>
        <dbReference type="ARBA" id="ARBA00023211"/>
    </source>
</evidence>
<dbReference type="SMART" id="SM01329">
    <property type="entry name" value="Iso_dh"/>
    <property type="match status" value="1"/>
</dbReference>
<dbReference type="GO" id="GO:0006102">
    <property type="term" value="P:isocitrate metabolic process"/>
    <property type="evidence" value="ECO:0007669"/>
    <property type="project" value="UniProtKB-UniRule"/>
</dbReference>
<dbReference type="InterPro" id="IPR019818">
    <property type="entry name" value="IsoCit/isopropylmalate_DH_CS"/>
</dbReference>
<dbReference type="AlphaFoldDB" id="A0A1V4IJI5"/>
<dbReference type="GO" id="GO:0051287">
    <property type="term" value="F:NAD binding"/>
    <property type="evidence" value="ECO:0007669"/>
    <property type="project" value="InterPro"/>
</dbReference>
<dbReference type="RefSeq" id="WP_079440772.1">
    <property type="nucleotide sequence ID" value="NZ_MZGT01000043.1"/>
</dbReference>
<evidence type="ECO:0000256" key="6">
    <source>
        <dbReference type="ARBA" id="ARBA00022857"/>
    </source>
</evidence>
<dbReference type="PROSITE" id="PS00470">
    <property type="entry name" value="IDH_IMDH"/>
    <property type="match status" value="1"/>
</dbReference>
<dbReference type="PANTHER" id="PTHR11822:SF21">
    <property type="entry name" value="ISOCITRATE DEHYDROGENASE [NADP], MITOCHONDRIAL"/>
    <property type="match status" value="1"/>
</dbReference>
<keyword evidence="8 9" id="KW-0464">Manganese</keyword>
<dbReference type="EMBL" id="QXDJ01000001">
    <property type="protein sequence ID" value="RII36105.1"/>
    <property type="molecule type" value="Genomic_DNA"/>
</dbReference>
<name>A0A1V4IJI5_9CLOT</name>
<evidence type="ECO:0000313" key="18">
    <source>
        <dbReference type="Proteomes" id="UP000265930"/>
    </source>
</evidence>
<dbReference type="GO" id="GO:0004450">
    <property type="term" value="F:isocitrate dehydrogenase (NADP+) activity"/>
    <property type="evidence" value="ECO:0007669"/>
    <property type="project" value="UniProtKB-UniRule"/>
</dbReference>
<dbReference type="GO" id="GO:0006099">
    <property type="term" value="P:tricarboxylic acid cycle"/>
    <property type="evidence" value="ECO:0007669"/>
    <property type="project" value="UniProtKB-KW"/>
</dbReference>
<feature type="binding site" evidence="13">
    <location>
        <begin position="307"/>
        <end position="312"/>
    </location>
    <ligand>
        <name>NADP(+)</name>
        <dbReference type="ChEBI" id="CHEBI:58349"/>
    </ligand>
</feature>
<feature type="binding site" evidence="13">
    <location>
        <begin position="75"/>
        <end position="77"/>
    </location>
    <ligand>
        <name>NADP(+)</name>
        <dbReference type="ChEBI" id="CHEBI:58349"/>
    </ligand>
</feature>
<keyword evidence="3 9" id="KW-0816">Tricarboxylic acid cycle</keyword>
<comment type="cofactor">
    <cofactor evidence="1">
        <name>Mn(2+)</name>
        <dbReference type="ChEBI" id="CHEBI:29035"/>
    </cofactor>
</comment>
<feature type="binding site" evidence="13">
    <location>
        <position position="325"/>
    </location>
    <ligand>
        <name>NADP(+)</name>
        <dbReference type="ChEBI" id="CHEBI:58349"/>
    </ligand>
</feature>
<evidence type="ECO:0000256" key="1">
    <source>
        <dbReference type="ARBA" id="ARBA00001936"/>
    </source>
</evidence>
<evidence type="ECO:0000256" key="11">
    <source>
        <dbReference type="PIRSR" id="PIRSR000108-2"/>
    </source>
</evidence>
<evidence type="ECO:0000256" key="7">
    <source>
        <dbReference type="ARBA" id="ARBA00023002"/>
    </source>
</evidence>
<dbReference type="STRING" id="225345.CLCHR_31590"/>
<keyword evidence="6 9" id="KW-0521">NADP</keyword>
<reference evidence="16 18" key="2">
    <citation type="submission" date="2018-08" db="EMBL/GenBank/DDBJ databases">
        <title>Genome of Clostridium chromiireducens C1, DSM12136.</title>
        <authorList>
            <person name="Xing M."/>
            <person name="Wei Y."/>
            <person name="Ang E.L."/>
            <person name="Zhao H."/>
            <person name="Zhang Y."/>
        </authorList>
    </citation>
    <scope>NUCLEOTIDE SEQUENCE [LARGE SCALE GENOMIC DNA]</scope>
    <source>
        <strain evidence="16 18">C1</strain>
    </source>
</reference>
<feature type="binding site" evidence="11">
    <location>
        <begin position="94"/>
        <end position="100"/>
    </location>
    <ligand>
        <name>D-threo-isocitrate</name>
        <dbReference type="ChEBI" id="CHEBI:15562"/>
    </ligand>
</feature>
<dbReference type="EC" id="1.1.1.42" evidence="9"/>
<evidence type="ECO:0000259" key="14">
    <source>
        <dbReference type="SMART" id="SM01329"/>
    </source>
</evidence>
<dbReference type="PANTHER" id="PTHR11822">
    <property type="entry name" value="NADP-SPECIFIC ISOCITRATE DEHYDROGENASE"/>
    <property type="match status" value="1"/>
</dbReference>
<dbReference type="Pfam" id="PF00180">
    <property type="entry name" value="Iso_dh"/>
    <property type="match status" value="1"/>
</dbReference>
<comment type="catalytic activity">
    <reaction evidence="9">
        <text>D-threo-isocitrate + NADP(+) = 2-oxoglutarate + CO2 + NADPH</text>
        <dbReference type="Rhea" id="RHEA:19629"/>
        <dbReference type="ChEBI" id="CHEBI:15562"/>
        <dbReference type="ChEBI" id="CHEBI:16526"/>
        <dbReference type="ChEBI" id="CHEBI:16810"/>
        <dbReference type="ChEBI" id="CHEBI:57783"/>
        <dbReference type="ChEBI" id="CHEBI:58349"/>
        <dbReference type="EC" id="1.1.1.42"/>
    </reaction>
</comment>
<feature type="binding site" evidence="11">
    <location>
        <position position="132"/>
    </location>
    <ligand>
        <name>D-threo-isocitrate</name>
        <dbReference type="ChEBI" id="CHEBI:15562"/>
    </ligand>
</feature>
<dbReference type="OrthoDB" id="9765655at2"/>
<dbReference type="Gene3D" id="3.40.718.10">
    <property type="entry name" value="Isopropylmalate Dehydrogenase"/>
    <property type="match status" value="1"/>
</dbReference>
<dbReference type="EMBL" id="MZGT01000043">
    <property type="protein sequence ID" value="OPJ60083.1"/>
    <property type="molecule type" value="Genomic_DNA"/>
</dbReference>
<reference evidence="15 17" key="1">
    <citation type="submission" date="2017-03" db="EMBL/GenBank/DDBJ databases">
        <title>Genome sequence of Clostridium chromiireducens DSM 23318.</title>
        <authorList>
            <person name="Poehlein A."/>
            <person name="Daniel R."/>
        </authorList>
    </citation>
    <scope>NUCLEOTIDE SEQUENCE [LARGE SCALE GENOMIC DNA]</scope>
    <source>
        <strain evidence="15 17">DSM 23318</strain>
    </source>
</reference>
<evidence type="ECO:0000256" key="3">
    <source>
        <dbReference type="ARBA" id="ARBA00022532"/>
    </source>
</evidence>
<dbReference type="SUPFAM" id="SSF53659">
    <property type="entry name" value="Isocitrate/Isopropylmalate dehydrogenase-like"/>
    <property type="match status" value="1"/>
</dbReference>
<feature type="binding site" evidence="13">
    <location>
        <position position="82"/>
    </location>
    <ligand>
        <name>NADP(+)</name>
        <dbReference type="ChEBI" id="CHEBI:58349"/>
    </ligand>
</feature>
<comment type="similarity">
    <text evidence="2 9">Belongs to the isocitrate and isopropylmalate dehydrogenases family.</text>
</comment>
<sequence>MEKIKMLTPLVEMDGDEMTRIIWGAIKEELLNPFIELNTEYYDLGLEYRNETDDQVTVDAAEAIKKYKVGVKCATITPNAARVKEYDLKEMWKSPNGTIRAILDGTVFRAPIIVEPVKPYVRTWKKPITIARHAYGDVYRDVEMKIEGKGKCELVFTSETGEEKRELVHNFAGDGVVLGMHNLNESIESFARACFGFALDTKQDLWFATKDTISKKYDHTFKDIFQEIFDAEYKAKFDEAGIEYFYTLIDDVVARVVKSEGGIIWACKNYDGDVMSDMVATAFGSLAMMTSVLVSPEGNYEYEAAHGTVQRHYYKHLKGEETSTNSIATIFAWSGALKKRGELDNNSALVDFADKLEKASIKTIEDGIMTKDLASLAEHDNIQTLNTFDFIKAIRKTLEEII</sequence>
<organism evidence="15 17">
    <name type="scientific">Clostridium chromiireducens</name>
    <dbReference type="NCBI Taxonomy" id="225345"/>
    <lineage>
        <taxon>Bacteria</taxon>
        <taxon>Bacillati</taxon>
        <taxon>Bacillota</taxon>
        <taxon>Clostridia</taxon>
        <taxon>Eubacteriales</taxon>
        <taxon>Clostridiaceae</taxon>
        <taxon>Clostridium</taxon>
    </lineage>
</organism>
<keyword evidence="5 9" id="KW-0460">Magnesium</keyword>
<dbReference type="InterPro" id="IPR004790">
    <property type="entry name" value="Isocitrate_DH_NADP"/>
</dbReference>
<evidence type="ECO:0000256" key="10">
    <source>
        <dbReference type="PIRSR" id="PIRSR000108-1"/>
    </source>
</evidence>
<feature type="site" description="Critical for catalysis" evidence="10">
    <location>
        <position position="210"/>
    </location>
</feature>